<dbReference type="GO" id="GO:0071949">
    <property type="term" value="F:FAD binding"/>
    <property type="evidence" value="ECO:0007669"/>
    <property type="project" value="InterPro"/>
</dbReference>
<dbReference type="HAMAP" id="MF_00037">
    <property type="entry name" value="MurB"/>
    <property type="match status" value="1"/>
</dbReference>
<comment type="subcellular location">
    <subcellularLocation>
        <location evidence="3 16">Cytoplasm</location>
    </subcellularLocation>
</comment>
<reference evidence="18 19" key="1">
    <citation type="journal article" date="2016" name="Nat. Commun.">
        <title>Thousands of microbial genomes shed light on interconnected biogeochemical processes in an aquifer system.</title>
        <authorList>
            <person name="Anantharaman K."/>
            <person name="Brown C.T."/>
            <person name="Hug L.A."/>
            <person name="Sharon I."/>
            <person name="Castelle C.J."/>
            <person name="Probst A.J."/>
            <person name="Thomas B.C."/>
            <person name="Singh A."/>
            <person name="Wilkins M.J."/>
            <person name="Karaoz U."/>
            <person name="Brodie E.L."/>
            <person name="Williams K.H."/>
            <person name="Hubbard S.S."/>
            <person name="Banfield J.F."/>
        </authorList>
    </citation>
    <scope>NUCLEOTIDE SEQUENCE [LARGE SCALE GENOMIC DNA]</scope>
</reference>
<evidence type="ECO:0000256" key="14">
    <source>
        <dbReference type="ARBA" id="ARBA00023316"/>
    </source>
</evidence>
<keyword evidence="10 16" id="KW-0133">Cell shape</keyword>
<organism evidence="18 19">
    <name type="scientific">Candidatus Nomurabacteria bacterium RIFCSPHIGHO2_01_FULL_40_24b</name>
    <dbReference type="NCBI Taxonomy" id="1801739"/>
    <lineage>
        <taxon>Bacteria</taxon>
        <taxon>Candidatus Nomuraibacteriota</taxon>
    </lineage>
</organism>
<dbReference type="InterPro" id="IPR003170">
    <property type="entry name" value="MurB"/>
</dbReference>
<evidence type="ECO:0000256" key="6">
    <source>
        <dbReference type="ARBA" id="ARBA00022618"/>
    </source>
</evidence>
<dbReference type="Proteomes" id="UP000177370">
    <property type="component" value="Unassembled WGS sequence"/>
</dbReference>
<evidence type="ECO:0000256" key="7">
    <source>
        <dbReference type="ARBA" id="ARBA00022630"/>
    </source>
</evidence>
<keyword evidence="12 16" id="KW-0560">Oxidoreductase</keyword>
<keyword evidence="11 16" id="KW-0573">Peptidoglycan synthesis</keyword>
<dbReference type="GO" id="GO:0051301">
    <property type="term" value="P:cell division"/>
    <property type="evidence" value="ECO:0007669"/>
    <property type="project" value="UniProtKB-KW"/>
</dbReference>
<evidence type="ECO:0000256" key="15">
    <source>
        <dbReference type="ARBA" id="ARBA00048914"/>
    </source>
</evidence>
<dbReference type="EC" id="1.3.1.98" evidence="16"/>
<dbReference type="InterPro" id="IPR016166">
    <property type="entry name" value="FAD-bd_PCMH"/>
</dbReference>
<accession>A0A1F6V7I5</accession>
<dbReference type="Pfam" id="PF02873">
    <property type="entry name" value="MurB_C"/>
    <property type="match status" value="1"/>
</dbReference>
<evidence type="ECO:0000259" key="17">
    <source>
        <dbReference type="PROSITE" id="PS51387"/>
    </source>
</evidence>
<comment type="cofactor">
    <cofactor evidence="1 16">
        <name>FAD</name>
        <dbReference type="ChEBI" id="CHEBI:57692"/>
    </cofactor>
</comment>
<keyword evidence="9 16" id="KW-0521">NADP</keyword>
<evidence type="ECO:0000256" key="4">
    <source>
        <dbReference type="ARBA" id="ARBA00004752"/>
    </source>
</evidence>
<dbReference type="EMBL" id="MFTP01000018">
    <property type="protein sequence ID" value="OGI65469.1"/>
    <property type="molecule type" value="Genomic_DNA"/>
</dbReference>
<dbReference type="NCBIfam" id="NF000755">
    <property type="entry name" value="PRK00046.1"/>
    <property type="match status" value="1"/>
</dbReference>
<dbReference type="InterPro" id="IPR016169">
    <property type="entry name" value="FAD-bd_PCMH_sub2"/>
</dbReference>
<dbReference type="InterPro" id="IPR011601">
    <property type="entry name" value="MurB_C"/>
</dbReference>
<keyword evidence="6 16" id="KW-0132">Cell division</keyword>
<evidence type="ECO:0000256" key="3">
    <source>
        <dbReference type="ARBA" id="ARBA00004496"/>
    </source>
</evidence>
<comment type="catalytic activity">
    <reaction evidence="15 16">
        <text>UDP-N-acetyl-alpha-D-muramate + NADP(+) = UDP-N-acetyl-3-O-(1-carboxyvinyl)-alpha-D-glucosamine + NADPH + H(+)</text>
        <dbReference type="Rhea" id="RHEA:12248"/>
        <dbReference type="ChEBI" id="CHEBI:15378"/>
        <dbReference type="ChEBI" id="CHEBI:57783"/>
        <dbReference type="ChEBI" id="CHEBI:58349"/>
        <dbReference type="ChEBI" id="CHEBI:68483"/>
        <dbReference type="ChEBI" id="CHEBI:70757"/>
        <dbReference type="EC" id="1.3.1.98"/>
    </reaction>
</comment>
<dbReference type="PROSITE" id="PS51387">
    <property type="entry name" value="FAD_PCMH"/>
    <property type="match status" value="1"/>
</dbReference>
<feature type="active site" evidence="16">
    <location>
        <position position="164"/>
    </location>
</feature>
<comment type="caution">
    <text evidence="18">The sequence shown here is derived from an EMBL/GenBank/DDBJ whole genome shotgun (WGS) entry which is preliminary data.</text>
</comment>
<proteinExistence type="inferred from homology"/>
<evidence type="ECO:0000313" key="19">
    <source>
        <dbReference type="Proteomes" id="UP000177370"/>
    </source>
</evidence>
<keyword evidence="7 16" id="KW-0285">Flavoprotein</keyword>
<comment type="pathway">
    <text evidence="4 16">Cell wall biogenesis; peptidoglycan biosynthesis.</text>
</comment>
<dbReference type="GO" id="GO:0008360">
    <property type="term" value="P:regulation of cell shape"/>
    <property type="evidence" value="ECO:0007669"/>
    <property type="project" value="UniProtKB-KW"/>
</dbReference>
<dbReference type="GO" id="GO:0071555">
    <property type="term" value="P:cell wall organization"/>
    <property type="evidence" value="ECO:0007669"/>
    <property type="project" value="UniProtKB-KW"/>
</dbReference>
<dbReference type="Gene3D" id="3.30.43.10">
    <property type="entry name" value="Uridine Diphospho-n-acetylenolpyruvylglucosamine Reductase, domain 2"/>
    <property type="match status" value="1"/>
</dbReference>
<dbReference type="AlphaFoldDB" id="A0A1F6V7I5"/>
<keyword evidence="8 16" id="KW-0274">FAD</keyword>
<dbReference type="InterPro" id="IPR006094">
    <property type="entry name" value="Oxid_FAD_bind_N"/>
</dbReference>
<dbReference type="GO" id="GO:0008762">
    <property type="term" value="F:UDP-N-acetylmuramate dehydrogenase activity"/>
    <property type="evidence" value="ECO:0007669"/>
    <property type="project" value="UniProtKB-UniRule"/>
</dbReference>
<dbReference type="PANTHER" id="PTHR21071">
    <property type="entry name" value="UDP-N-ACETYLENOLPYRUVOYLGLUCOSAMINE REDUCTASE"/>
    <property type="match status" value="1"/>
</dbReference>
<keyword evidence="5 16" id="KW-0963">Cytoplasm</keyword>
<dbReference type="NCBIfam" id="TIGR00179">
    <property type="entry name" value="murB"/>
    <property type="match status" value="1"/>
</dbReference>
<dbReference type="SUPFAM" id="SSF56194">
    <property type="entry name" value="Uridine diphospho-N-Acetylenolpyruvylglucosamine reductase, MurB, C-terminal domain"/>
    <property type="match status" value="1"/>
</dbReference>
<evidence type="ECO:0000256" key="10">
    <source>
        <dbReference type="ARBA" id="ARBA00022960"/>
    </source>
</evidence>
<evidence type="ECO:0000256" key="5">
    <source>
        <dbReference type="ARBA" id="ARBA00022490"/>
    </source>
</evidence>
<dbReference type="InterPro" id="IPR036318">
    <property type="entry name" value="FAD-bd_PCMH-like_sf"/>
</dbReference>
<feature type="active site" description="Proton donor" evidence="16">
    <location>
        <position position="238"/>
    </location>
</feature>
<keyword evidence="14 16" id="KW-0961">Cell wall biogenesis/degradation</keyword>
<protein>
    <recommendedName>
        <fullName evidence="16">UDP-N-acetylenolpyruvoylglucosamine reductase</fullName>
        <ecNumber evidence="16">1.3.1.98</ecNumber>
    </recommendedName>
    <alternativeName>
        <fullName evidence="16">UDP-N-acetylmuramate dehydrogenase</fullName>
    </alternativeName>
</protein>
<dbReference type="UniPathway" id="UPA00219"/>
<feature type="active site" evidence="16">
    <location>
        <position position="339"/>
    </location>
</feature>
<dbReference type="PANTHER" id="PTHR21071:SF4">
    <property type="entry name" value="UDP-N-ACETYLENOLPYRUVOYLGLUCOSAMINE REDUCTASE"/>
    <property type="match status" value="1"/>
</dbReference>
<dbReference type="Gene3D" id="3.30.465.10">
    <property type="match status" value="1"/>
</dbReference>
<feature type="domain" description="FAD-binding PCMH-type" evidence="17">
    <location>
        <begin position="16"/>
        <end position="188"/>
    </location>
</feature>
<gene>
    <name evidence="16" type="primary">murB</name>
    <name evidence="18" type="ORF">A2647_01120</name>
</gene>
<comment type="similarity">
    <text evidence="16">Belongs to the MurB family.</text>
</comment>
<dbReference type="InterPro" id="IPR036635">
    <property type="entry name" value="MurB_C_sf"/>
</dbReference>
<dbReference type="Gene3D" id="3.90.78.10">
    <property type="entry name" value="UDP-N-acetylenolpyruvoylglucosamine reductase, C-terminal domain"/>
    <property type="match status" value="1"/>
</dbReference>
<evidence type="ECO:0000256" key="11">
    <source>
        <dbReference type="ARBA" id="ARBA00022984"/>
    </source>
</evidence>
<dbReference type="SUPFAM" id="SSF56176">
    <property type="entry name" value="FAD-binding/transporter-associated domain-like"/>
    <property type="match status" value="1"/>
</dbReference>
<evidence type="ECO:0000256" key="12">
    <source>
        <dbReference type="ARBA" id="ARBA00023002"/>
    </source>
</evidence>
<keyword evidence="13 16" id="KW-0131">Cell cycle</keyword>
<comment type="function">
    <text evidence="2 16">Cell wall formation.</text>
</comment>
<dbReference type="GO" id="GO:0009252">
    <property type="term" value="P:peptidoglycan biosynthetic process"/>
    <property type="evidence" value="ECO:0007669"/>
    <property type="project" value="UniProtKB-UniRule"/>
</dbReference>
<evidence type="ECO:0000256" key="8">
    <source>
        <dbReference type="ARBA" id="ARBA00022827"/>
    </source>
</evidence>
<dbReference type="Pfam" id="PF01565">
    <property type="entry name" value="FAD_binding_4"/>
    <property type="match status" value="1"/>
</dbReference>
<dbReference type="InterPro" id="IPR016167">
    <property type="entry name" value="FAD-bd_PCMH_sub1"/>
</dbReference>
<evidence type="ECO:0000256" key="2">
    <source>
        <dbReference type="ARBA" id="ARBA00003921"/>
    </source>
</evidence>
<evidence type="ECO:0000313" key="18">
    <source>
        <dbReference type="EMBL" id="OGI65469.1"/>
    </source>
</evidence>
<name>A0A1F6V7I5_9BACT</name>
<evidence type="ECO:0000256" key="9">
    <source>
        <dbReference type="ARBA" id="ARBA00022857"/>
    </source>
</evidence>
<evidence type="ECO:0000256" key="16">
    <source>
        <dbReference type="HAMAP-Rule" id="MF_00037"/>
    </source>
</evidence>
<evidence type="ECO:0000256" key="1">
    <source>
        <dbReference type="ARBA" id="ARBA00001974"/>
    </source>
</evidence>
<sequence length="343" mass="38849">MKIYRDYDLTELNTFGVSARAKLFTEINDPADLTELFALPEFKENKKIFLGGGSNVLFTGDLDGLVVLNNLKGIEVLSETTTEVLIRAMSGEIWHDLVLFAVDREYWGIENLAFIPGTVGAAPMQNVGAYGAELKNILENVETFSTEDGTKRIFTRDECELGYRDSIFKNELKEKYFIFAITLKLSKIEKKNISYKILQEYLEKNKIIIKSPRDISDAVTMIRKNKLPDPKIIGNAGSFFKNIFMEQEKLKNLLQKYPDMPHFREDNLTKIPSAWLIEQCGPANGTSWKGYKLGNVGVHERQALVIVNYGGASGEEIKNLAEKITNSVFDKFKIKLIPEVNLI</sequence>
<dbReference type="GO" id="GO:0005829">
    <property type="term" value="C:cytosol"/>
    <property type="evidence" value="ECO:0007669"/>
    <property type="project" value="TreeGrafter"/>
</dbReference>
<evidence type="ECO:0000256" key="13">
    <source>
        <dbReference type="ARBA" id="ARBA00023306"/>
    </source>
</evidence>